<name>A0A9P6C5R0_9AGAR</name>
<gene>
    <name evidence="3" type="ORF">P691DRAFT_756137</name>
</gene>
<feature type="chain" id="PRO_5040334554" description="Secreted protein" evidence="2">
    <location>
        <begin position="20"/>
        <end position="120"/>
    </location>
</feature>
<evidence type="ECO:0000256" key="2">
    <source>
        <dbReference type="SAM" id="SignalP"/>
    </source>
</evidence>
<feature type="compositionally biased region" description="Polar residues" evidence="1">
    <location>
        <begin position="100"/>
        <end position="120"/>
    </location>
</feature>
<feature type="compositionally biased region" description="Polar residues" evidence="1">
    <location>
        <begin position="38"/>
        <end position="47"/>
    </location>
</feature>
<feature type="compositionally biased region" description="Polar residues" evidence="1">
    <location>
        <begin position="60"/>
        <end position="71"/>
    </location>
</feature>
<proteinExistence type="predicted"/>
<evidence type="ECO:0000256" key="1">
    <source>
        <dbReference type="SAM" id="MobiDB-lite"/>
    </source>
</evidence>
<evidence type="ECO:0000313" key="3">
    <source>
        <dbReference type="EMBL" id="KAF9452752.1"/>
    </source>
</evidence>
<sequence>MQFVLFLLVPALLTLVTRAAHVPPRRQELPVVVARTSRGSDLNNFPSGLSPGGHRMKKIQAQTPTNQTTITLPPEASLEAKTSQPQRRQFRNADFASRFPPTSNLESAAAGEQTSRPGQN</sequence>
<accession>A0A9P6C5R0</accession>
<evidence type="ECO:0000313" key="4">
    <source>
        <dbReference type="Proteomes" id="UP000807342"/>
    </source>
</evidence>
<keyword evidence="4" id="KW-1185">Reference proteome</keyword>
<evidence type="ECO:0008006" key="5">
    <source>
        <dbReference type="Google" id="ProtNLM"/>
    </source>
</evidence>
<feature type="region of interest" description="Disordered" evidence="1">
    <location>
        <begin position="38"/>
        <end position="120"/>
    </location>
</feature>
<feature type="signal peptide" evidence="2">
    <location>
        <begin position="1"/>
        <end position="19"/>
    </location>
</feature>
<organism evidence="3 4">
    <name type="scientific">Macrolepiota fuliginosa MF-IS2</name>
    <dbReference type="NCBI Taxonomy" id="1400762"/>
    <lineage>
        <taxon>Eukaryota</taxon>
        <taxon>Fungi</taxon>
        <taxon>Dikarya</taxon>
        <taxon>Basidiomycota</taxon>
        <taxon>Agaricomycotina</taxon>
        <taxon>Agaricomycetes</taxon>
        <taxon>Agaricomycetidae</taxon>
        <taxon>Agaricales</taxon>
        <taxon>Agaricineae</taxon>
        <taxon>Agaricaceae</taxon>
        <taxon>Macrolepiota</taxon>
    </lineage>
</organism>
<reference evidence="3" key="1">
    <citation type="submission" date="2020-11" db="EMBL/GenBank/DDBJ databases">
        <authorList>
            <consortium name="DOE Joint Genome Institute"/>
            <person name="Ahrendt S."/>
            <person name="Riley R."/>
            <person name="Andreopoulos W."/>
            <person name="Labutti K."/>
            <person name="Pangilinan J."/>
            <person name="Ruiz-Duenas F.J."/>
            <person name="Barrasa J.M."/>
            <person name="Sanchez-Garcia M."/>
            <person name="Camarero S."/>
            <person name="Miyauchi S."/>
            <person name="Serrano A."/>
            <person name="Linde D."/>
            <person name="Babiker R."/>
            <person name="Drula E."/>
            <person name="Ayuso-Fernandez I."/>
            <person name="Pacheco R."/>
            <person name="Padilla G."/>
            <person name="Ferreira P."/>
            <person name="Barriuso J."/>
            <person name="Kellner H."/>
            <person name="Castanera R."/>
            <person name="Alfaro M."/>
            <person name="Ramirez L."/>
            <person name="Pisabarro A.G."/>
            <person name="Kuo A."/>
            <person name="Tritt A."/>
            <person name="Lipzen A."/>
            <person name="He G."/>
            <person name="Yan M."/>
            <person name="Ng V."/>
            <person name="Cullen D."/>
            <person name="Martin F."/>
            <person name="Rosso M.-N."/>
            <person name="Henrissat B."/>
            <person name="Hibbett D."/>
            <person name="Martinez A.T."/>
            <person name="Grigoriev I.V."/>
        </authorList>
    </citation>
    <scope>NUCLEOTIDE SEQUENCE</scope>
    <source>
        <strain evidence="3">MF-IS2</strain>
    </source>
</reference>
<dbReference type="AlphaFoldDB" id="A0A9P6C5R0"/>
<dbReference type="Proteomes" id="UP000807342">
    <property type="component" value="Unassembled WGS sequence"/>
</dbReference>
<dbReference type="EMBL" id="MU151068">
    <property type="protein sequence ID" value="KAF9452752.1"/>
    <property type="molecule type" value="Genomic_DNA"/>
</dbReference>
<keyword evidence="2" id="KW-0732">Signal</keyword>
<comment type="caution">
    <text evidence="3">The sequence shown here is derived from an EMBL/GenBank/DDBJ whole genome shotgun (WGS) entry which is preliminary data.</text>
</comment>
<protein>
    <recommendedName>
        <fullName evidence="5">Secreted protein</fullName>
    </recommendedName>
</protein>